<dbReference type="PROSITE" id="PS50042">
    <property type="entry name" value="CNMP_BINDING_3"/>
    <property type="match status" value="1"/>
</dbReference>
<dbReference type="GO" id="GO:0003700">
    <property type="term" value="F:DNA-binding transcription factor activity"/>
    <property type="evidence" value="ECO:0007669"/>
    <property type="project" value="TreeGrafter"/>
</dbReference>
<dbReference type="InterPro" id="IPR036390">
    <property type="entry name" value="WH_DNA-bd_sf"/>
</dbReference>
<dbReference type="InterPro" id="IPR036388">
    <property type="entry name" value="WH-like_DNA-bd_sf"/>
</dbReference>
<evidence type="ECO:0000313" key="7">
    <source>
        <dbReference type="EMBL" id="RAW15180.1"/>
    </source>
</evidence>
<evidence type="ECO:0000256" key="1">
    <source>
        <dbReference type="ARBA" id="ARBA00023015"/>
    </source>
</evidence>
<comment type="caution">
    <text evidence="7">The sequence shown here is derived from an EMBL/GenBank/DDBJ whole genome shotgun (WGS) entry which is preliminary data.</text>
</comment>
<dbReference type="SMART" id="SM00419">
    <property type="entry name" value="HTH_CRP"/>
    <property type="match status" value="1"/>
</dbReference>
<protein>
    <recommendedName>
        <fullName evidence="9">Crp/Fnr family transcriptional regulator</fullName>
    </recommendedName>
</protein>
<keyword evidence="1" id="KW-0805">Transcription regulation</keyword>
<organism evidence="7 8">
    <name type="scientific">Paenibacillus taichungensis</name>
    <dbReference type="NCBI Taxonomy" id="484184"/>
    <lineage>
        <taxon>Bacteria</taxon>
        <taxon>Bacillati</taxon>
        <taxon>Bacillota</taxon>
        <taxon>Bacilli</taxon>
        <taxon>Bacillales</taxon>
        <taxon>Paenibacillaceae</taxon>
        <taxon>Paenibacillus</taxon>
    </lineage>
</organism>
<dbReference type="Proteomes" id="UP000250642">
    <property type="component" value="Unassembled WGS sequence"/>
</dbReference>
<dbReference type="InterPro" id="IPR012318">
    <property type="entry name" value="HTH_CRP"/>
</dbReference>
<feature type="domain" description="Cyclic nucleotide-binding" evidence="5">
    <location>
        <begin position="12"/>
        <end position="132"/>
    </location>
</feature>
<accession>A0A329QS10</accession>
<feature type="domain" description="HTH crp-type" evidence="6">
    <location>
        <begin position="146"/>
        <end position="219"/>
    </location>
</feature>
<keyword evidence="2" id="KW-0238">DNA-binding</keyword>
<dbReference type="Pfam" id="PF00027">
    <property type="entry name" value="cNMP_binding"/>
    <property type="match status" value="1"/>
</dbReference>
<name>A0A329QS10_9BACL</name>
<dbReference type="InterPro" id="IPR050397">
    <property type="entry name" value="Env_Response_Regulators"/>
</dbReference>
<sequence>MGIMTLWQDIPLFRDLYPEELEEIRPLFRTISYPKGKRIFDEGEPSHYAYIVLSGVIKVYRTTQGREHTVDLLGQGDVFGDMELVDPIKERLLSVVSHRDSVVCTIDGKVFKQLIAQYPGVKDRLLQLQIDRLILANEKLHEMKINDAKTRLMLTLQKLYSKFGAQEEGKSIINLRLTHQDLADMVGTLRETVSILLKDLQQQDVVQMQNQKIVIMNPEALMSFAKSE</sequence>
<evidence type="ECO:0000259" key="5">
    <source>
        <dbReference type="PROSITE" id="PS50042"/>
    </source>
</evidence>
<dbReference type="PANTHER" id="PTHR24567:SF26">
    <property type="entry name" value="REGULATORY PROTEIN YEIL"/>
    <property type="match status" value="1"/>
</dbReference>
<keyword evidence="4" id="KW-0804">Transcription</keyword>
<proteinExistence type="predicted"/>
<evidence type="ECO:0000313" key="8">
    <source>
        <dbReference type="Proteomes" id="UP000250642"/>
    </source>
</evidence>
<dbReference type="InterPro" id="IPR018490">
    <property type="entry name" value="cNMP-bd_dom_sf"/>
</dbReference>
<dbReference type="GO" id="GO:0005829">
    <property type="term" value="C:cytosol"/>
    <property type="evidence" value="ECO:0007669"/>
    <property type="project" value="TreeGrafter"/>
</dbReference>
<dbReference type="SUPFAM" id="SSF46785">
    <property type="entry name" value="Winged helix' DNA-binding domain"/>
    <property type="match status" value="1"/>
</dbReference>
<dbReference type="CDD" id="cd00038">
    <property type="entry name" value="CAP_ED"/>
    <property type="match status" value="1"/>
</dbReference>
<dbReference type="AlphaFoldDB" id="A0A329QS10"/>
<gene>
    <name evidence="7" type="ORF">DC345_14205</name>
</gene>
<dbReference type="SUPFAM" id="SSF51206">
    <property type="entry name" value="cAMP-binding domain-like"/>
    <property type="match status" value="1"/>
</dbReference>
<reference evidence="7 8" key="1">
    <citation type="submission" date="2018-04" db="EMBL/GenBank/DDBJ databases">
        <title>Paenibacillus taichungensis Genome sequencing and assembly.</title>
        <authorList>
            <person name="Xu J."/>
            <person name="Rensing C."/>
            <person name="Mazhar H.S."/>
        </authorList>
    </citation>
    <scope>NUCLEOTIDE SEQUENCE [LARGE SCALE GENOMIC DNA]</scope>
    <source>
        <strain evidence="7 8">NC1</strain>
    </source>
</reference>
<dbReference type="PRINTS" id="PR00034">
    <property type="entry name" value="HTHCRP"/>
</dbReference>
<evidence type="ECO:0000259" key="6">
    <source>
        <dbReference type="PROSITE" id="PS51063"/>
    </source>
</evidence>
<evidence type="ECO:0008006" key="9">
    <source>
        <dbReference type="Google" id="ProtNLM"/>
    </source>
</evidence>
<evidence type="ECO:0000256" key="2">
    <source>
        <dbReference type="ARBA" id="ARBA00023125"/>
    </source>
</evidence>
<dbReference type="Gene3D" id="2.60.120.10">
    <property type="entry name" value="Jelly Rolls"/>
    <property type="match status" value="1"/>
</dbReference>
<dbReference type="GO" id="GO:0003677">
    <property type="term" value="F:DNA binding"/>
    <property type="evidence" value="ECO:0007669"/>
    <property type="project" value="UniProtKB-KW"/>
</dbReference>
<dbReference type="InterPro" id="IPR014710">
    <property type="entry name" value="RmlC-like_jellyroll"/>
</dbReference>
<keyword evidence="3" id="KW-0010">Activator</keyword>
<dbReference type="Pfam" id="PF13545">
    <property type="entry name" value="HTH_Crp_2"/>
    <property type="match status" value="1"/>
</dbReference>
<evidence type="ECO:0000256" key="3">
    <source>
        <dbReference type="ARBA" id="ARBA00023159"/>
    </source>
</evidence>
<dbReference type="InterPro" id="IPR000595">
    <property type="entry name" value="cNMP-bd_dom"/>
</dbReference>
<dbReference type="SMART" id="SM00100">
    <property type="entry name" value="cNMP"/>
    <property type="match status" value="1"/>
</dbReference>
<dbReference type="Gene3D" id="1.10.10.10">
    <property type="entry name" value="Winged helix-like DNA-binding domain superfamily/Winged helix DNA-binding domain"/>
    <property type="match status" value="1"/>
</dbReference>
<dbReference type="PROSITE" id="PS51063">
    <property type="entry name" value="HTH_CRP_2"/>
    <property type="match status" value="1"/>
</dbReference>
<evidence type="ECO:0000256" key="4">
    <source>
        <dbReference type="ARBA" id="ARBA00023163"/>
    </source>
</evidence>
<dbReference type="EMBL" id="QEVW01000008">
    <property type="protein sequence ID" value="RAW15180.1"/>
    <property type="molecule type" value="Genomic_DNA"/>
</dbReference>
<dbReference type="PANTHER" id="PTHR24567">
    <property type="entry name" value="CRP FAMILY TRANSCRIPTIONAL REGULATORY PROTEIN"/>
    <property type="match status" value="1"/>
</dbReference>